<feature type="compositionally biased region" description="Polar residues" evidence="1">
    <location>
        <begin position="461"/>
        <end position="470"/>
    </location>
</feature>
<dbReference type="Proteomes" id="UP000054270">
    <property type="component" value="Unassembled WGS sequence"/>
</dbReference>
<feature type="compositionally biased region" description="Acidic residues" evidence="1">
    <location>
        <begin position="821"/>
        <end position="845"/>
    </location>
</feature>
<feature type="compositionally biased region" description="Polar residues" evidence="1">
    <location>
        <begin position="95"/>
        <end position="108"/>
    </location>
</feature>
<name>A0A0D2MXZ9_HYPSF</name>
<feature type="region of interest" description="Disordered" evidence="1">
    <location>
        <begin position="1180"/>
        <end position="1389"/>
    </location>
</feature>
<feature type="compositionally biased region" description="Polar residues" evidence="1">
    <location>
        <begin position="1045"/>
        <end position="1056"/>
    </location>
</feature>
<dbReference type="OMA" id="YCIALED"/>
<feature type="compositionally biased region" description="Low complexity" evidence="1">
    <location>
        <begin position="1299"/>
        <end position="1311"/>
    </location>
</feature>
<evidence type="ECO:0000313" key="2">
    <source>
        <dbReference type="EMBL" id="KJA28973.1"/>
    </source>
</evidence>
<feature type="compositionally biased region" description="Polar residues" evidence="1">
    <location>
        <begin position="371"/>
        <end position="384"/>
    </location>
</feature>
<feature type="compositionally biased region" description="Polar residues" evidence="1">
    <location>
        <begin position="65"/>
        <end position="75"/>
    </location>
</feature>
<reference evidence="3" key="1">
    <citation type="submission" date="2014-04" db="EMBL/GenBank/DDBJ databases">
        <title>Evolutionary Origins and Diversification of the Mycorrhizal Mutualists.</title>
        <authorList>
            <consortium name="DOE Joint Genome Institute"/>
            <consortium name="Mycorrhizal Genomics Consortium"/>
            <person name="Kohler A."/>
            <person name="Kuo A."/>
            <person name="Nagy L.G."/>
            <person name="Floudas D."/>
            <person name="Copeland A."/>
            <person name="Barry K.W."/>
            <person name="Cichocki N."/>
            <person name="Veneault-Fourrey C."/>
            <person name="LaButti K."/>
            <person name="Lindquist E.A."/>
            <person name="Lipzen A."/>
            <person name="Lundell T."/>
            <person name="Morin E."/>
            <person name="Murat C."/>
            <person name="Riley R."/>
            <person name="Ohm R."/>
            <person name="Sun H."/>
            <person name="Tunlid A."/>
            <person name="Henrissat B."/>
            <person name="Grigoriev I.V."/>
            <person name="Hibbett D.S."/>
            <person name="Martin F."/>
        </authorList>
    </citation>
    <scope>NUCLEOTIDE SEQUENCE [LARGE SCALE GENOMIC DNA]</scope>
    <source>
        <strain evidence="3">FD-334 SS-4</strain>
    </source>
</reference>
<feature type="compositionally biased region" description="Acidic residues" evidence="1">
    <location>
        <begin position="1193"/>
        <end position="1203"/>
    </location>
</feature>
<feature type="compositionally biased region" description="Polar residues" evidence="1">
    <location>
        <begin position="1225"/>
        <end position="1240"/>
    </location>
</feature>
<feature type="compositionally biased region" description="Polar residues" evidence="1">
    <location>
        <begin position="1312"/>
        <end position="1337"/>
    </location>
</feature>
<dbReference type="STRING" id="945553.A0A0D2MXZ9"/>
<feature type="compositionally biased region" description="Pro residues" evidence="1">
    <location>
        <begin position="942"/>
        <end position="954"/>
    </location>
</feature>
<keyword evidence="3" id="KW-1185">Reference proteome</keyword>
<dbReference type="OrthoDB" id="3357439at2759"/>
<feature type="region of interest" description="Disordered" evidence="1">
    <location>
        <begin position="808"/>
        <end position="1126"/>
    </location>
</feature>
<proteinExistence type="predicted"/>
<feature type="compositionally biased region" description="Pro residues" evidence="1">
    <location>
        <begin position="724"/>
        <end position="737"/>
    </location>
</feature>
<feature type="compositionally biased region" description="Acidic residues" evidence="1">
    <location>
        <begin position="864"/>
        <end position="875"/>
    </location>
</feature>
<feature type="compositionally biased region" description="Acidic residues" evidence="1">
    <location>
        <begin position="1352"/>
        <end position="1365"/>
    </location>
</feature>
<feature type="compositionally biased region" description="Low complexity" evidence="1">
    <location>
        <begin position="143"/>
        <end position="160"/>
    </location>
</feature>
<evidence type="ECO:0000313" key="3">
    <source>
        <dbReference type="Proteomes" id="UP000054270"/>
    </source>
</evidence>
<feature type="compositionally biased region" description="Low complexity" evidence="1">
    <location>
        <begin position="651"/>
        <end position="672"/>
    </location>
</feature>
<feature type="region of interest" description="Disordered" evidence="1">
    <location>
        <begin position="1155"/>
        <end position="1174"/>
    </location>
</feature>
<accession>A0A0D2MXZ9</accession>
<feature type="compositionally biased region" description="Low complexity" evidence="1">
    <location>
        <begin position="981"/>
        <end position="999"/>
    </location>
</feature>
<gene>
    <name evidence="2" type="ORF">HYPSUDRAFT_82534</name>
</gene>
<evidence type="ECO:0000256" key="1">
    <source>
        <dbReference type="SAM" id="MobiDB-lite"/>
    </source>
</evidence>
<feature type="region of interest" description="Disordered" evidence="1">
    <location>
        <begin position="60"/>
        <end position="526"/>
    </location>
</feature>
<organism evidence="2 3">
    <name type="scientific">Hypholoma sublateritium (strain FD-334 SS-4)</name>
    <dbReference type="NCBI Taxonomy" id="945553"/>
    <lineage>
        <taxon>Eukaryota</taxon>
        <taxon>Fungi</taxon>
        <taxon>Dikarya</taxon>
        <taxon>Basidiomycota</taxon>
        <taxon>Agaricomycotina</taxon>
        <taxon>Agaricomycetes</taxon>
        <taxon>Agaricomycetidae</taxon>
        <taxon>Agaricales</taxon>
        <taxon>Agaricineae</taxon>
        <taxon>Strophariaceae</taxon>
        <taxon>Hypholoma</taxon>
    </lineage>
</organism>
<feature type="compositionally biased region" description="Low complexity" evidence="1">
    <location>
        <begin position="738"/>
        <end position="760"/>
    </location>
</feature>
<feature type="compositionally biased region" description="Low complexity" evidence="1">
    <location>
        <begin position="290"/>
        <end position="305"/>
    </location>
</feature>
<dbReference type="EMBL" id="KN817520">
    <property type="protein sequence ID" value="KJA28973.1"/>
    <property type="molecule type" value="Genomic_DNA"/>
</dbReference>
<feature type="region of interest" description="Disordered" evidence="1">
    <location>
        <begin position="626"/>
        <end position="792"/>
    </location>
</feature>
<feature type="compositionally biased region" description="Basic and acidic residues" evidence="1">
    <location>
        <begin position="429"/>
        <end position="444"/>
    </location>
</feature>
<feature type="compositionally biased region" description="Acidic residues" evidence="1">
    <location>
        <begin position="1000"/>
        <end position="1009"/>
    </location>
</feature>
<feature type="compositionally biased region" description="Polar residues" evidence="1">
    <location>
        <begin position="695"/>
        <end position="709"/>
    </location>
</feature>
<sequence length="1389" mass="146218">MKEVVRKKLGVSTATPVYLTQLRDGRTVDLEDDDDFEAFSSSAYHDLTAKVKITLGIESSAPLESGNQVLQSEQIEGSPKKKKKKDRKEKPNGAFETSKTPETVTPQDIPSDAPPPSKKRRVSFIQPAKEARNVTKSAVAGDSLPTSPEPESTSEQEPTLLGNRSTQVEETSDAELTTDERRKKKKKTKKEKKDLGKQNEISADSPSKEGIPIESGTQKKTKKKKAAANSELGAMSTPVEKPAKGKPTAVGNSAAPNVDIDGTPQTKKSKKRPRTADGNGADEPIAGKNATPKASTEPEAETAASEAREKSTKKQKKVHKTNDDADGAAVINGTKPVDLAAVATSDGVPVPKTPKKARRKSDAQPVVPASTKKQANAASGTTGSVAPPEIISKSKTSKVSELRAPETNTSEKPAVEAKTPKKTTKKKNGLSEHPESTEQEKEILKAAMMQALKNRKLAAASKTSSENSALAETPAPGGTKELSTPAVGVAPVPPTASPGPQATSSAKPAATPISASAQEKPPPVIDPILLQMSTTDSSNAPLSRTGKVATIASSKATPALKATKVDANARCPVCEDEPGHARPKCPIVKKGIKAMQKRIAELEEEGTSEDDDEGRAELIAELHTLIEGKRRKPRASLAKDSSTPLETNEPAAAASAVKSVVDASIPSTAVNVVPPPAAQPPNDAAPTPMQPSAPLVSSAQSVPSIQPASSILPAPPTQSSIPIPTLPPASQLPPPTQLRPSTQPISSTQPPSFTQSKPTQNELPKSKAPKTSAASLFPSPADLSFGGGSEIFSLGDIASYTDRDIEALMRGPKLRSRDVPSDEGESADEDDDEPIALEEEEEEDERASRRGPRKSNQREYPSSSDEDENDEDDETSPQPTESSAPVEENADGASPAPSADGSDVLILQRSFHEMDATNTSRSSIDHTGDAAIDADLDMRDATPPPPPPAQPQPPANLVAVDGESSTAVDGHEEEEEKEEATAAPAASATLAPVPATLPEEGPDPIETIEEPTPSQPEPIASDNESPAPKESTPKETVLRARSQRNKQTSSQATTEELGNGGEEAASKPAGRKTRSLTKISELPIPPNPSVRMIRQASAAPPPVTPRSMRLRARAESKTVEPEQAEELAGSKAVAKIPARAGKTPVKPAAKVAAKPALPAKAPSKPAAKAAAVPKVVTTYARSTRASRLAADLESSEERDDDVGDGAAHAADPEASVAAWAVLPENSESQTALSQLGSEPNTMLDELISSPDVPTKIGASQPAKAQDPLFLASQSSFPSSQYPPRTLPSPENSDDEEEVVSVVRSGRPRQSSNYRSLTEITSQPTIFAPRYSSQMANNRTREPLDMFGTTSGNDEEESQESESETEPESKPQPSHIPATRRAGAAVPRRK</sequence>
<protein>
    <submittedName>
        <fullName evidence="2">Uncharacterized protein</fullName>
    </submittedName>
</protein>
<feature type="compositionally biased region" description="Low complexity" evidence="1">
    <location>
        <begin position="1267"/>
        <end position="1279"/>
    </location>
</feature>